<protein>
    <submittedName>
        <fullName evidence="2">Uncharacterized protein</fullName>
    </submittedName>
</protein>
<gene>
    <name evidence="2" type="ORF">ASPWEDRAFT_34688</name>
</gene>
<organism evidence="2 3">
    <name type="scientific">Aspergillus wentii DTO 134E9</name>
    <dbReference type="NCBI Taxonomy" id="1073089"/>
    <lineage>
        <taxon>Eukaryota</taxon>
        <taxon>Fungi</taxon>
        <taxon>Dikarya</taxon>
        <taxon>Ascomycota</taxon>
        <taxon>Pezizomycotina</taxon>
        <taxon>Eurotiomycetes</taxon>
        <taxon>Eurotiomycetidae</taxon>
        <taxon>Eurotiales</taxon>
        <taxon>Aspergillaceae</taxon>
        <taxon>Aspergillus</taxon>
        <taxon>Aspergillus subgen. Cremei</taxon>
    </lineage>
</organism>
<evidence type="ECO:0000256" key="1">
    <source>
        <dbReference type="SAM" id="MobiDB-lite"/>
    </source>
</evidence>
<keyword evidence="3" id="KW-1185">Reference proteome</keyword>
<feature type="region of interest" description="Disordered" evidence="1">
    <location>
        <begin position="300"/>
        <end position="324"/>
    </location>
</feature>
<dbReference type="AlphaFoldDB" id="A0A1L9S1Y7"/>
<accession>A0A1L9S1Y7</accession>
<feature type="region of interest" description="Disordered" evidence="1">
    <location>
        <begin position="1"/>
        <end position="58"/>
    </location>
</feature>
<dbReference type="VEuPathDB" id="FungiDB:ASPWEDRAFT_34688"/>
<dbReference type="GeneID" id="63749912"/>
<feature type="region of interest" description="Disordered" evidence="1">
    <location>
        <begin position="109"/>
        <end position="188"/>
    </location>
</feature>
<feature type="compositionally biased region" description="Low complexity" evidence="1">
    <location>
        <begin position="19"/>
        <end position="30"/>
    </location>
</feature>
<sequence>MFREPSGADKSTNNAIKDPSAAARSSIRRQSTIRRPSRFGGSDLRSATLRSRFPRPIADEIEREVNGFRHHVRSPAPNSGPVDDPFDLTRGLVDSNRREAGQRLLRDAIHHNHPGRRLRIPRESPMVDFLSRFSPGDDPGNRQSPEHPPYTPRFAPAYHSTASSQPHPDVIRLSPFPRFGGPGDDPDGLTVPLLRRVGQRSINEANRVGRGPVVDGLGDRQRSLSPEDDEQEHDAWETLLTTIAPDANLPSADSSFGSTAASGANASREGTSGNSANPSQTLPSSLDPTAATVRMVLDPYPEFLNPCDPPSSDSGSDSESELSQQALNQRYRARMRLMNPIRQMHNLHSTMDSRPPIPTVSFSFSDTSTDPDFTQMQAILDRLARRQDIPDEWWAAAGLSRSLGRRLGPGDEIPDSDDTDGPARQRP</sequence>
<name>A0A1L9S1Y7_ASPWE</name>
<evidence type="ECO:0000313" key="2">
    <source>
        <dbReference type="EMBL" id="OJJ41188.1"/>
    </source>
</evidence>
<dbReference type="Proteomes" id="UP000184383">
    <property type="component" value="Unassembled WGS sequence"/>
</dbReference>
<proteinExistence type="predicted"/>
<dbReference type="EMBL" id="KV878209">
    <property type="protein sequence ID" value="OJJ41188.1"/>
    <property type="molecule type" value="Genomic_DNA"/>
</dbReference>
<feature type="region of interest" description="Disordered" evidence="1">
    <location>
        <begin position="246"/>
        <end position="286"/>
    </location>
</feature>
<reference evidence="3" key="1">
    <citation type="journal article" date="2017" name="Genome Biol.">
        <title>Comparative genomics reveals high biological diversity and specific adaptations in the industrially and medically important fungal genus Aspergillus.</title>
        <authorList>
            <person name="de Vries R.P."/>
            <person name="Riley R."/>
            <person name="Wiebenga A."/>
            <person name="Aguilar-Osorio G."/>
            <person name="Amillis S."/>
            <person name="Uchima C.A."/>
            <person name="Anderluh G."/>
            <person name="Asadollahi M."/>
            <person name="Askin M."/>
            <person name="Barry K."/>
            <person name="Battaglia E."/>
            <person name="Bayram O."/>
            <person name="Benocci T."/>
            <person name="Braus-Stromeyer S.A."/>
            <person name="Caldana C."/>
            <person name="Canovas D."/>
            <person name="Cerqueira G.C."/>
            <person name="Chen F."/>
            <person name="Chen W."/>
            <person name="Choi C."/>
            <person name="Clum A."/>
            <person name="Dos Santos R.A."/>
            <person name="Damasio A.R."/>
            <person name="Diallinas G."/>
            <person name="Emri T."/>
            <person name="Fekete E."/>
            <person name="Flipphi M."/>
            <person name="Freyberg S."/>
            <person name="Gallo A."/>
            <person name="Gournas C."/>
            <person name="Habgood R."/>
            <person name="Hainaut M."/>
            <person name="Harispe M.L."/>
            <person name="Henrissat B."/>
            <person name="Hilden K.S."/>
            <person name="Hope R."/>
            <person name="Hossain A."/>
            <person name="Karabika E."/>
            <person name="Karaffa L."/>
            <person name="Karanyi Z."/>
            <person name="Krasevec N."/>
            <person name="Kuo A."/>
            <person name="Kusch H."/>
            <person name="LaButti K."/>
            <person name="Lagendijk E.L."/>
            <person name="Lapidus A."/>
            <person name="Levasseur A."/>
            <person name="Lindquist E."/>
            <person name="Lipzen A."/>
            <person name="Logrieco A.F."/>
            <person name="MacCabe A."/>
            <person name="Maekelae M.R."/>
            <person name="Malavazi I."/>
            <person name="Melin P."/>
            <person name="Meyer V."/>
            <person name="Mielnichuk N."/>
            <person name="Miskei M."/>
            <person name="Molnar A.P."/>
            <person name="Mule G."/>
            <person name="Ngan C.Y."/>
            <person name="Orejas M."/>
            <person name="Orosz E."/>
            <person name="Ouedraogo J.P."/>
            <person name="Overkamp K.M."/>
            <person name="Park H.-S."/>
            <person name="Perrone G."/>
            <person name="Piumi F."/>
            <person name="Punt P.J."/>
            <person name="Ram A.F."/>
            <person name="Ramon A."/>
            <person name="Rauscher S."/>
            <person name="Record E."/>
            <person name="Riano-Pachon D.M."/>
            <person name="Robert V."/>
            <person name="Roehrig J."/>
            <person name="Ruller R."/>
            <person name="Salamov A."/>
            <person name="Salih N.S."/>
            <person name="Samson R.A."/>
            <person name="Sandor E."/>
            <person name="Sanguinetti M."/>
            <person name="Schuetze T."/>
            <person name="Sepcic K."/>
            <person name="Shelest E."/>
            <person name="Sherlock G."/>
            <person name="Sophianopoulou V."/>
            <person name="Squina F.M."/>
            <person name="Sun H."/>
            <person name="Susca A."/>
            <person name="Todd R.B."/>
            <person name="Tsang A."/>
            <person name="Unkles S.E."/>
            <person name="van de Wiele N."/>
            <person name="van Rossen-Uffink D."/>
            <person name="Oliveira J.V."/>
            <person name="Vesth T.C."/>
            <person name="Visser J."/>
            <person name="Yu J.-H."/>
            <person name="Zhou M."/>
            <person name="Andersen M.R."/>
            <person name="Archer D.B."/>
            <person name="Baker S.E."/>
            <person name="Benoit I."/>
            <person name="Brakhage A.A."/>
            <person name="Braus G.H."/>
            <person name="Fischer R."/>
            <person name="Frisvad J.C."/>
            <person name="Goldman G.H."/>
            <person name="Houbraken J."/>
            <person name="Oakley B."/>
            <person name="Pocsi I."/>
            <person name="Scazzocchio C."/>
            <person name="Seiboth B."/>
            <person name="vanKuyk P.A."/>
            <person name="Wortman J."/>
            <person name="Dyer P.S."/>
            <person name="Grigoriev I.V."/>
        </authorList>
    </citation>
    <scope>NUCLEOTIDE SEQUENCE [LARGE SCALE GENOMIC DNA]</scope>
    <source>
        <strain evidence="3">DTO 134E9</strain>
    </source>
</reference>
<feature type="compositionally biased region" description="Low complexity" evidence="1">
    <location>
        <begin position="311"/>
        <end position="323"/>
    </location>
</feature>
<dbReference type="OrthoDB" id="3946700at2759"/>
<evidence type="ECO:0000313" key="3">
    <source>
        <dbReference type="Proteomes" id="UP000184383"/>
    </source>
</evidence>
<feature type="compositionally biased region" description="Polar residues" evidence="1">
    <location>
        <begin position="251"/>
        <end position="286"/>
    </location>
</feature>
<feature type="region of interest" description="Disordered" evidence="1">
    <location>
        <begin position="400"/>
        <end position="427"/>
    </location>
</feature>
<dbReference type="RefSeq" id="XP_040694864.1">
    <property type="nucleotide sequence ID" value="XM_040834064.1"/>
</dbReference>
<feature type="region of interest" description="Disordered" evidence="1">
    <location>
        <begin position="204"/>
        <end position="233"/>
    </location>
</feature>